<sequence>MESLKAVFFKPDPATQMRKCNALIRSNTRKLDRDIAQLKTLDIKTKQFIVAASRRAQRNPSQANQAAQETRVFAKELVRIRKQSSRLNTSKAQLESVRMQVNEAFAVRKIEGSLRTSTGIMKDVNTLVRLPQLSETMRQLSLELVKAGILEESIDDALPSDQLLEGEEEAADAEVDKVLQEVLQGRLAKAEGLRPEEPMEEPAAEEFEDQEATLEQMRGRLEALKS</sequence>
<accession>A0ACB8UQ24</accession>
<gene>
    <name evidence="1" type="primary">VPS24</name>
    <name evidence="1" type="ORF">LOY88_005967</name>
</gene>
<protein>
    <submittedName>
        <fullName evidence="1">Vacuolar protein-sorting-associated protein 24</fullName>
    </submittedName>
</protein>
<organism evidence="1">
    <name type="scientific">Ophidiomyces ophidiicola</name>
    <dbReference type="NCBI Taxonomy" id="1387563"/>
    <lineage>
        <taxon>Eukaryota</taxon>
        <taxon>Fungi</taxon>
        <taxon>Dikarya</taxon>
        <taxon>Ascomycota</taxon>
        <taxon>Pezizomycotina</taxon>
        <taxon>Eurotiomycetes</taxon>
        <taxon>Eurotiomycetidae</taxon>
        <taxon>Onygenales</taxon>
        <taxon>Onygenaceae</taxon>
        <taxon>Ophidiomyces</taxon>
    </lineage>
</organism>
<reference evidence="1" key="1">
    <citation type="journal article" date="2022" name="bioRxiv">
        <title>Population genetic analysis of Ophidiomyces ophidiicola, the causative agent of snake fungal disease, indicates recent introductions to the USA.</title>
        <authorList>
            <person name="Ladner J.T."/>
            <person name="Palmer J.M."/>
            <person name="Ettinger C.L."/>
            <person name="Stajich J.E."/>
            <person name="Farrell T.M."/>
            <person name="Glorioso B.M."/>
            <person name="Lawson B."/>
            <person name="Price S.J."/>
            <person name="Stengle A.G."/>
            <person name="Grear D.A."/>
            <person name="Lorch J.M."/>
        </authorList>
    </citation>
    <scope>NUCLEOTIDE SEQUENCE</scope>
    <source>
        <strain evidence="1">NWHC 24266-5</strain>
    </source>
</reference>
<evidence type="ECO:0000313" key="1">
    <source>
        <dbReference type="EMBL" id="KAI2382486.1"/>
    </source>
</evidence>
<comment type="caution">
    <text evidence="1">The sequence shown here is derived from an EMBL/GenBank/DDBJ whole genome shotgun (WGS) entry which is preliminary data.</text>
</comment>
<proteinExistence type="predicted"/>
<dbReference type="EMBL" id="JALBCA010000121">
    <property type="protein sequence ID" value="KAI2382486.1"/>
    <property type="molecule type" value="Genomic_DNA"/>
</dbReference>
<name>A0ACB8UQ24_9EURO</name>